<dbReference type="EMBL" id="CAJVCH010506660">
    <property type="protein sequence ID" value="CAG7821308.1"/>
    <property type="molecule type" value="Genomic_DNA"/>
</dbReference>
<comment type="caution">
    <text evidence="1">The sequence shown here is derived from an EMBL/GenBank/DDBJ whole genome shotgun (WGS) entry which is preliminary data.</text>
</comment>
<keyword evidence="2" id="KW-1185">Reference proteome</keyword>
<sequence length="78" mass="9350">MLDTKIRKNVFTVAAFIMCRHFSNLQLQLHLKSTKLFIITSEHLYHHRQISQCYNILEINNKDRNRLKNAEVTTDYTQ</sequence>
<protein>
    <submittedName>
        <fullName evidence="1">Uncharacterized protein</fullName>
    </submittedName>
</protein>
<accession>A0A8J2PGE7</accession>
<dbReference type="AlphaFoldDB" id="A0A8J2PGE7"/>
<name>A0A8J2PGE7_9HEXA</name>
<organism evidence="1 2">
    <name type="scientific">Allacma fusca</name>
    <dbReference type="NCBI Taxonomy" id="39272"/>
    <lineage>
        <taxon>Eukaryota</taxon>
        <taxon>Metazoa</taxon>
        <taxon>Ecdysozoa</taxon>
        <taxon>Arthropoda</taxon>
        <taxon>Hexapoda</taxon>
        <taxon>Collembola</taxon>
        <taxon>Symphypleona</taxon>
        <taxon>Sminthuridae</taxon>
        <taxon>Allacma</taxon>
    </lineage>
</organism>
<dbReference type="Proteomes" id="UP000708208">
    <property type="component" value="Unassembled WGS sequence"/>
</dbReference>
<evidence type="ECO:0000313" key="1">
    <source>
        <dbReference type="EMBL" id="CAG7821308.1"/>
    </source>
</evidence>
<gene>
    <name evidence="1" type="ORF">AFUS01_LOCUS31655</name>
</gene>
<evidence type="ECO:0000313" key="2">
    <source>
        <dbReference type="Proteomes" id="UP000708208"/>
    </source>
</evidence>
<proteinExistence type="predicted"/>
<reference evidence="1" key="1">
    <citation type="submission" date="2021-06" db="EMBL/GenBank/DDBJ databases">
        <authorList>
            <person name="Hodson N. C."/>
            <person name="Mongue J. A."/>
            <person name="Jaron S. K."/>
        </authorList>
    </citation>
    <scope>NUCLEOTIDE SEQUENCE</scope>
</reference>